<keyword evidence="4" id="KW-0274">FAD</keyword>
<evidence type="ECO:0000259" key="6">
    <source>
        <dbReference type="PROSITE" id="PS51387"/>
    </source>
</evidence>
<dbReference type="GO" id="GO:0016491">
    <property type="term" value="F:oxidoreductase activity"/>
    <property type="evidence" value="ECO:0007669"/>
    <property type="project" value="UniProtKB-KW"/>
</dbReference>
<dbReference type="InterPro" id="IPR050416">
    <property type="entry name" value="FAD-linked_Oxidoreductase"/>
</dbReference>
<dbReference type="InterPro" id="IPR016169">
    <property type="entry name" value="FAD-bd_PCMH_sub2"/>
</dbReference>
<evidence type="ECO:0000256" key="1">
    <source>
        <dbReference type="ARBA" id="ARBA00001974"/>
    </source>
</evidence>
<protein>
    <submittedName>
        <fullName evidence="7">FAD binding domain-containing protein</fullName>
    </submittedName>
</protein>
<dbReference type="OrthoDB" id="9775082at2"/>
<reference evidence="8" key="1">
    <citation type="submission" date="2017-02" db="EMBL/GenBank/DDBJ databases">
        <authorList>
            <person name="Varghese N."/>
            <person name="Submissions S."/>
        </authorList>
    </citation>
    <scope>NUCLEOTIDE SEQUENCE [LARGE SCALE GENOMIC DNA]</scope>
    <source>
        <strain evidence="8">DSM 22720</strain>
    </source>
</reference>
<sequence length="468" mass="50800">MSNYVKIDKDSNNWPGSDRGFNQRFVLDESNIGAGTNKGVYVVTTAQDVVDALNTANSNHDIIPGDIRVVSGGHCYENFVFENGTTSSKVIVDMSTMSGTRIEMIEGKKYLVVEPGVGNWDAQHTLFSLFGKALPGGSCYSVCAGGHVSGGGYGLLSRLHGLTVDYLSGVDIVVNRTGTFELLKYTPSLMDSVEPNSATPRDLIWASKGGGGGQFGVITAYYFEFDKLPNSPEYAMYEAATIPWKDLDSPELLRDFINTYRTACLELPLQGFTLGKLNWNGVDNKGIEHGNDIVILIQVVYGDSTSHSKANGGVDVVAIDRATAKAAIEKFFSHFENARFLKTTRSGRKGSVANLAGHPVNAVIPQGEIHDLPWIDVTQALNGSGDNQNGKYKSANMKESFTLTEATGLYNFLRTIPESIDPTIVDIDELKQTIVQIDSYGGQINEMDTVGNNSNRLCCLIRLEDMAA</sequence>
<dbReference type="InterPro" id="IPR036318">
    <property type="entry name" value="FAD-bd_PCMH-like_sf"/>
</dbReference>
<dbReference type="Gene3D" id="3.40.462.20">
    <property type="match status" value="1"/>
</dbReference>
<accession>A0A1T4UM63</accession>
<keyword evidence="8" id="KW-1185">Reference proteome</keyword>
<proteinExistence type="inferred from homology"/>
<comment type="cofactor">
    <cofactor evidence="1">
        <name>FAD</name>
        <dbReference type="ChEBI" id="CHEBI:57692"/>
    </cofactor>
</comment>
<dbReference type="GO" id="GO:0071949">
    <property type="term" value="F:FAD binding"/>
    <property type="evidence" value="ECO:0007669"/>
    <property type="project" value="InterPro"/>
</dbReference>
<dbReference type="PROSITE" id="PS51387">
    <property type="entry name" value="FAD_PCMH"/>
    <property type="match status" value="1"/>
</dbReference>
<dbReference type="InterPro" id="IPR016166">
    <property type="entry name" value="FAD-bd_PCMH"/>
</dbReference>
<gene>
    <name evidence="7" type="ORF">SAMN02745132_02006</name>
</gene>
<dbReference type="InterPro" id="IPR006094">
    <property type="entry name" value="Oxid_FAD_bind_N"/>
</dbReference>
<dbReference type="Pfam" id="PF01565">
    <property type="entry name" value="FAD_binding_4"/>
    <property type="match status" value="1"/>
</dbReference>
<keyword evidence="5" id="KW-0560">Oxidoreductase</keyword>
<name>A0A1T4UM63_9GAMM</name>
<dbReference type="SUPFAM" id="SSF56176">
    <property type="entry name" value="FAD-binding/transporter-associated domain-like"/>
    <property type="match status" value="1"/>
</dbReference>
<evidence type="ECO:0000256" key="4">
    <source>
        <dbReference type="ARBA" id="ARBA00022827"/>
    </source>
</evidence>
<dbReference type="Proteomes" id="UP000190162">
    <property type="component" value="Unassembled WGS sequence"/>
</dbReference>
<keyword evidence="3" id="KW-0285">Flavoprotein</keyword>
<dbReference type="PANTHER" id="PTHR42973">
    <property type="entry name" value="BINDING OXIDOREDUCTASE, PUTATIVE (AFU_ORTHOLOGUE AFUA_1G17690)-RELATED"/>
    <property type="match status" value="1"/>
</dbReference>
<evidence type="ECO:0000313" key="8">
    <source>
        <dbReference type="Proteomes" id="UP000190162"/>
    </source>
</evidence>
<dbReference type="Gene3D" id="3.30.465.10">
    <property type="match status" value="1"/>
</dbReference>
<feature type="domain" description="FAD-binding PCMH-type" evidence="6">
    <location>
        <begin position="33"/>
        <end position="228"/>
    </location>
</feature>
<evidence type="ECO:0000313" key="7">
    <source>
        <dbReference type="EMBL" id="SKA53696.1"/>
    </source>
</evidence>
<dbReference type="PANTHER" id="PTHR42973:SF39">
    <property type="entry name" value="FAD-BINDING PCMH-TYPE DOMAIN-CONTAINING PROTEIN"/>
    <property type="match status" value="1"/>
</dbReference>
<evidence type="ECO:0000256" key="3">
    <source>
        <dbReference type="ARBA" id="ARBA00022630"/>
    </source>
</evidence>
<dbReference type="AlphaFoldDB" id="A0A1T4UM63"/>
<dbReference type="RefSeq" id="WP_078752386.1">
    <property type="nucleotide sequence ID" value="NZ_FUXU01000021.1"/>
</dbReference>
<dbReference type="EMBL" id="FUXU01000021">
    <property type="protein sequence ID" value="SKA53696.1"/>
    <property type="molecule type" value="Genomic_DNA"/>
</dbReference>
<organism evidence="7 8">
    <name type="scientific">Enterovibrio nigricans DSM 22720</name>
    <dbReference type="NCBI Taxonomy" id="1121868"/>
    <lineage>
        <taxon>Bacteria</taxon>
        <taxon>Pseudomonadati</taxon>
        <taxon>Pseudomonadota</taxon>
        <taxon>Gammaproteobacteria</taxon>
        <taxon>Vibrionales</taxon>
        <taxon>Vibrionaceae</taxon>
        <taxon>Enterovibrio</taxon>
    </lineage>
</organism>
<comment type="similarity">
    <text evidence="2">Belongs to the oxygen-dependent FAD-linked oxidoreductase family.</text>
</comment>
<evidence type="ECO:0000256" key="2">
    <source>
        <dbReference type="ARBA" id="ARBA00005466"/>
    </source>
</evidence>
<evidence type="ECO:0000256" key="5">
    <source>
        <dbReference type="ARBA" id="ARBA00023002"/>
    </source>
</evidence>